<sequence>MAPAVPLLAVRGSAGTSLLRGPPQCEQHSHRTHTFCRCVTFSKDGTLLAWKTLPTTGEDDPVLDSLKDRFRFLITCRLSFRLDCFFCFGPTQ</sequence>
<accession>A0A3B4ZJN3</accession>
<evidence type="ECO:0000313" key="1">
    <source>
        <dbReference type="Ensembl" id="ENSSPAP00000007846.1"/>
    </source>
</evidence>
<name>A0A3B4ZJN3_9TELE</name>
<dbReference type="AlphaFoldDB" id="A0A3B4ZJN3"/>
<proteinExistence type="predicted"/>
<dbReference type="STRING" id="144197.ENSSPAP00000007846"/>
<protein>
    <submittedName>
        <fullName evidence="1">Uncharacterized protein</fullName>
    </submittedName>
</protein>
<organism evidence="1">
    <name type="scientific">Stegastes partitus</name>
    <name type="common">bicolor damselfish</name>
    <dbReference type="NCBI Taxonomy" id="144197"/>
    <lineage>
        <taxon>Eukaryota</taxon>
        <taxon>Metazoa</taxon>
        <taxon>Chordata</taxon>
        <taxon>Craniata</taxon>
        <taxon>Vertebrata</taxon>
        <taxon>Euteleostomi</taxon>
        <taxon>Actinopterygii</taxon>
        <taxon>Neopterygii</taxon>
        <taxon>Teleostei</taxon>
        <taxon>Neoteleostei</taxon>
        <taxon>Acanthomorphata</taxon>
        <taxon>Ovalentaria</taxon>
        <taxon>Pomacentridae</taxon>
        <taxon>Stegastes</taxon>
    </lineage>
</organism>
<reference evidence="1" key="1">
    <citation type="submission" date="2023-09" db="UniProtKB">
        <authorList>
            <consortium name="Ensembl"/>
        </authorList>
    </citation>
    <scope>IDENTIFICATION</scope>
</reference>
<dbReference type="Ensembl" id="ENSSPAT00000007999.1">
    <property type="protein sequence ID" value="ENSSPAP00000007846.1"/>
    <property type="gene ID" value="ENSSPAG00000005989.1"/>
</dbReference>